<evidence type="ECO:0000256" key="8">
    <source>
        <dbReference type="ARBA" id="ARBA00022777"/>
    </source>
</evidence>
<dbReference type="EMBL" id="QEAQ01000034">
    <property type="protein sequence ID" value="TPX58596.1"/>
    <property type="molecule type" value="Genomic_DNA"/>
</dbReference>
<evidence type="ECO:0000256" key="14">
    <source>
        <dbReference type="SAM" id="Coils"/>
    </source>
</evidence>
<comment type="caution">
    <text evidence="19">The sequence shown here is derived from an EMBL/GenBank/DDBJ whole genome shotgun (WGS) entry which is preliminary data.</text>
</comment>
<evidence type="ECO:0000256" key="12">
    <source>
        <dbReference type="ARBA" id="ARBA00023136"/>
    </source>
</evidence>
<dbReference type="STRING" id="109895.A0A507E439"/>
<sequence length="822" mass="90435">MALFAVLLTLASVGIMAIVSWLTTQQLLSDQLNQRMHTIALLRAQHVSESVTNLFADLQLINSRVLIQTYLRLINTGKPLSSEQEAVGNDDLHRSVTTYKSMIYTEFTSRNGTKIFSTAVPDATVDQLRLDKHTVFEDTIQLPAQRPDGTFAWGLMSPVRDSNNASVLLGTIYMILRTSELDQILRDTGQLSLQCCSLVLIIEINPFRQTPAGLGDSGQLALVTPVNTTAFKFVLPPVRNPELYLIHHLYTEDLAVELAITTNTSGVLVAPSVIGAAAMTAYQPLVHNWLLLAIISEKEINAPIIRLRSLLLYAILIVVLATLIVSLLAARLIVLPIRKLRALALEFSAGDLEVRSPIRKQVFPDEIMELNLAFNTMAQQLSSQYDSLDNKVKERTQALEAAKVEADQANAAKSSFLANITHELRTPLNGIIGLSALLAETPLNPDQKDLIASIRDCSDGLLIIVNDVLDFSKIEAGKLQLEKRPFDLFQCIDNSLYLLHLKAAEKGLLLSHKIAPNAPKCVEGDVVRLRQVLINLVGNSVKFTAEGSVVVTVAWSQLPTEGKFELQFEVMDTGIGIPIDAINRLFQSFSQVDSSTTRKYGGTGLGLAICKQLVEMMGGRIWVTSEPGKGSKFCFTILANAADPVAMKKPGADAMFQDLGQKYPMRILLAEDNAVNIKLAVRMLDRLGYECTVVNNGQEAVQAAKKDHYDMVLMDMQMPVMNGLEATEQIRAEKTILLQPVIIALTANAMQTDRDKCMQAGMDSHLSKPIKIEVMAEALESWGAKIAANKTAHRTNQRMSTESMRRICSSREGGFFGKQPNM</sequence>
<dbReference type="PRINTS" id="PR00344">
    <property type="entry name" value="BCTRLSENSOR"/>
</dbReference>
<dbReference type="PROSITE" id="PS50885">
    <property type="entry name" value="HAMP"/>
    <property type="match status" value="1"/>
</dbReference>
<dbReference type="Pfam" id="PF00672">
    <property type="entry name" value="HAMP"/>
    <property type="match status" value="1"/>
</dbReference>
<name>A0A507E439_9FUNG</name>
<keyword evidence="5" id="KW-0808">Transferase</keyword>
<evidence type="ECO:0000256" key="3">
    <source>
        <dbReference type="ARBA" id="ARBA00012438"/>
    </source>
</evidence>
<feature type="modified residue" description="4-aspartylphosphate" evidence="13">
    <location>
        <position position="715"/>
    </location>
</feature>
<accession>A0A507E439</accession>
<dbReference type="InterPro" id="IPR036890">
    <property type="entry name" value="HATPase_C_sf"/>
</dbReference>
<evidence type="ECO:0000256" key="10">
    <source>
        <dbReference type="ARBA" id="ARBA00022989"/>
    </source>
</evidence>
<dbReference type="FunFam" id="3.30.565.10:FF:000010">
    <property type="entry name" value="Sensor histidine kinase RcsC"/>
    <property type="match status" value="1"/>
</dbReference>
<dbReference type="PROSITE" id="PS50110">
    <property type="entry name" value="RESPONSE_REGULATORY"/>
    <property type="match status" value="1"/>
</dbReference>
<dbReference type="InterPro" id="IPR036097">
    <property type="entry name" value="HisK_dim/P_sf"/>
</dbReference>
<keyword evidence="6 15" id="KW-0812">Transmembrane</keyword>
<keyword evidence="8" id="KW-0418">Kinase</keyword>
<keyword evidence="11" id="KW-0902">Two-component regulatory system</keyword>
<dbReference type="CDD" id="cd17546">
    <property type="entry name" value="REC_hyHK_CKI1_RcsC-like"/>
    <property type="match status" value="1"/>
</dbReference>
<dbReference type="Pfam" id="PF00512">
    <property type="entry name" value="HisKA"/>
    <property type="match status" value="1"/>
</dbReference>
<feature type="coiled-coil region" evidence="14">
    <location>
        <begin position="385"/>
        <end position="412"/>
    </location>
</feature>
<dbReference type="InterPro" id="IPR003594">
    <property type="entry name" value="HATPase_dom"/>
</dbReference>
<keyword evidence="4 13" id="KW-0597">Phosphoprotein</keyword>
<dbReference type="InterPro" id="IPR005467">
    <property type="entry name" value="His_kinase_dom"/>
</dbReference>
<dbReference type="CDD" id="cd06225">
    <property type="entry name" value="HAMP"/>
    <property type="match status" value="1"/>
</dbReference>
<evidence type="ECO:0000256" key="6">
    <source>
        <dbReference type="ARBA" id="ARBA00022692"/>
    </source>
</evidence>
<evidence type="ECO:0000256" key="1">
    <source>
        <dbReference type="ARBA" id="ARBA00000085"/>
    </source>
</evidence>
<keyword evidence="10 15" id="KW-1133">Transmembrane helix</keyword>
<dbReference type="AlphaFoldDB" id="A0A507E439"/>
<evidence type="ECO:0000259" key="16">
    <source>
        <dbReference type="PROSITE" id="PS50109"/>
    </source>
</evidence>
<dbReference type="PANTHER" id="PTHR45339:SF1">
    <property type="entry name" value="HYBRID SIGNAL TRANSDUCTION HISTIDINE KINASE J"/>
    <property type="match status" value="1"/>
</dbReference>
<evidence type="ECO:0000259" key="18">
    <source>
        <dbReference type="PROSITE" id="PS50885"/>
    </source>
</evidence>
<dbReference type="SUPFAM" id="SSF158472">
    <property type="entry name" value="HAMP domain-like"/>
    <property type="match status" value="1"/>
</dbReference>
<evidence type="ECO:0000256" key="9">
    <source>
        <dbReference type="ARBA" id="ARBA00022840"/>
    </source>
</evidence>
<dbReference type="Pfam" id="PF00072">
    <property type="entry name" value="Response_reg"/>
    <property type="match status" value="1"/>
</dbReference>
<dbReference type="Pfam" id="PF02518">
    <property type="entry name" value="HATPase_c"/>
    <property type="match status" value="1"/>
</dbReference>
<dbReference type="InterPro" id="IPR003660">
    <property type="entry name" value="HAMP_dom"/>
</dbReference>
<keyword evidence="20" id="KW-1185">Reference proteome</keyword>
<organism evidence="19 20">
    <name type="scientific">Powellomyces hirtus</name>
    <dbReference type="NCBI Taxonomy" id="109895"/>
    <lineage>
        <taxon>Eukaryota</taxon>
        <taxon>Fungi</taxon>
        <taxon>Fungi incertae sedis</taxon>
        <taxon>Chytridiomycota</taxon>
        <taxon>Chytridiomycota incertae sedis</taxon>
        <taxon>Chytridiomycetes</taxon>
        <taxon>Spizellomycetales</taxon>
        <taxon>Powellomycetaceae</taxon>
        <taxon>Powellomyces</taxon>
    </lineage>
</organism>
<protein>
    <recommendedName>
        <fullName evidence="3">histidine kinase</fullName>
        <ecNumber evidence="3">2.7.13.3</ecNumber>
    </recommendedName>
</protein>
<dbReference type="SUPFAM" id="SSF52172">
    <property type="entry name" value="CheY-like"/>
    <property type="match status" value="1"/>
</dbReference>
<feature type="domain" description="HAMP" evidence="18">
    <location>
        <begin position="331"/>
        <end position="386"/>
    </location>
</feature>
<proteinExistence type="predicted"/>
<dbReference type="Gene3D" id="6.10.340.10">
    <property type="match status" value="1"/>
</dbReference>
<evidence type="ECO:0000256" key="5">
    <source>
        <dbReference type="ARBA" id="ARBA00022679"/>
    </source>
</evidence>
<dbReference type="InterPro" id="IPR004358">
    <property type="entry name" value="Sig_transdc_His_kin-like_C"/>
</dbReference>
<evidence type="ECO:0000259" key="17">
    <source>
        <dbReference type="PROSITE" id="PS50110"/>
    </source>
</evidence>
<dbReference type="FunFam" id="1.10.287.130:FF:000004">
    <property type="entry name" value="Ethylene receptor 1"/>
    <property type="match status" value="1"/>
</dbReference>
<dbReference type="InterPro" id="IPR003661">
    <property type="entry name" value="HisK_dim/P_dom"/>
</dbReference>
<evidence type="ECO:0000313" key="20">
    <source>
        <dbReference type="Proteomes" id="UP000318582"/>
    </source>
</evidence>
<dbReference type="PANTHER" id="PTHR45339">
    <property type="entry name" value="HYBRID SIGNAL TRANSDUCTION HISTIDINE KINASE J"/>
    <property type="match status" value="1"/>
</dbReference>
<keyword evidence="7" id="KW-0547">Nucleotide-binding</keyword>
<evidence type="ECO:0000256" key="4">
    <source>
        <dbReference type="ARBA" id="ARBA00022553"/>
    </source>
</evidence>
<evidence type="ECO:0000256" key="7">
    <source>
        <dbReference type="ARBA" id="ARBA00022741"/>
    </source>
</evidence>
<comment type="catalytic activity">
    <reaction evidence="1">
        <text>ATP + protein L-histidine = ADP + protein N-phospho-L-histidine.</text>
        <dbReference type="EC" id="2.7.13.3"/>
    </reaction>
</comment>
<comment type="subcellular location">
    <subcellularLocation>
        <location evidence="2">Membrane</location>
    </subcellularLocation>
</comment>
<dbReference type="GO" id="GO:0005524">
    <property type="term" value="F:ATP binding"/>
    <property type="evidence" value="ECO:0007669"/>
    <property type="project" value="UniProtKB-KW"/>
</dbReference>
<dbReference type="SUPFAM" id="SSF47384">
    <property type="entry name" value="Homodimeric domain of signal transducing histidine kinase"/>
    <property type="match status" value="1"/>
</dbReference>
<dbReference type="SMART" id="SM00448">
    <property type="entry name" value="REC"/>
    <property type="match status" value="1"/>
</dbReference>
<keyword evidence="12 15" id="KW-0472">Membrane</keyword>
<feature type="transmembrane region" description="Helical" evidence="15">
    <location>
        <begin position="310"/>
        <end position="334"/>
    </location>
</feature>
<evidence type="ECO:0000313" key="19">
    <source>
        <dbReference type="EMBL" id="TPX58596.1"/>
    </source>
</evidence>
<dbReference type="Proteomes" id="UP000318582">
    <property type="component" value="Unassembled WGS sequence"/>
</dbReference>
<evidence type="ECO:0000256" key="2">
    <source>
        <dbReference type="ARBA" id="ARBA00004370"/>
    </source>
</evidence>
<evidence type="ECO:0000256" key="11">
    <source>
        <dbReference type="ARBA" id="ARBA00023012"/>
    </source>
</evidence>
<dbReference type="Gene3D" id="1.10.287.130">
    <property type="match status" value="1"/>
</dbReference>
<evidence type="ECO:0000256" key="15">
    <source>
        <dbReference type="SAM" id="Phobius"/>
    </source>
</evidence>
<dbReference type="InterPro" id="IPR011006">
    <property type="entry name" value="CheY-like_superfamily"/>
</dbReference>
<feature type="domain" description="Histidine kinase" evidence="16">
    <location>
        <begin position="419"/>
        <end position="641"/>
    </location>
</feature>
<dbReference type="CDD" id="cd16922">
    <property type="entry name" value="HATPase_EvgS-ArcB-TorS-like"/>
    <property type="match status" value="1"/>
</dbReference>
<dbReference type="SMART" id="SM00387">
    <property type="entry name" value="HATPase_c"/>
    <property type="match status" value="1"/>
</dbReference>
<dbReference type="GO" id="GO:0016020">
    <property type="term" value="C:membrane"/>
    <property type="evidence" value="ECO:0007669"/>
    <property type="project" value="UniProtKB-SubCell"/>
</dbReference>
<dbReference type="SUPFAM" id="SSF55874">
    <property type="entry name" value="ATPase domain of HSP90 chaperone/DNA topoisomerase II/histidine kinase"/>
    <property type="match status" value="1"/>
</dbReference>
<dbReference type="SMART" id="SM00388">
    <property type="entry name" value="HisKA"/>
    <property type="match status" value="1"/>
</dbReference>
<dbReference type="InterPro" id="IPR001789">
    <property type="entry name" value="Sig_transdc_resp-reg_receiver"/>
</dbReference>
<dbReference type="Gene3D" id="3.40.50.2300">
    <property type="match status" value="1"/>
</dbReference>
<evidence type="ECO:0000256" key="13">
    <source>
        <dbReference type="PROSITE-ProRule" id="PRU00169"/>
    </source>
</evidence>
<feature type="domain" description="Response regulatory" evidence="17">
    <location>
        <begin position="666"/>
        <end position="783"/>
    </location>
</feature>
<reference evidence="19 20" key="1">
    <citation type="journal article" date="2019" name="Sci. Rep.">
        <title>Comparative genomics of chytrid fungi reveal insights into the obligate biotrophic and pathogenic lifestyle of Synchytrium endobioticum.</title>
        <authorList>
            <person name="van de Vossenberg B.T.L.H."/>
            <person name="Warris S."/>
            <person name="Nguyen H.D.T."/>
            <person name="van Gent-Pelzer M.P.E."/>
            <person name="Joly D.L."/>
            <person name="van de Geest H.C."/>
            <person name="Bonants P.J.M."/>
            <person name="Smith D.S."/>
            <person name="Levesque C.A."/>
            <person name="van der Lee T.A.J."/>
        </authorList>
    </citation>
    <scope>NUCLEOTIDE SEQUENCE [LARGE SCALE GENOMIC DNA]</scope>
    <source>
        <strain evidence="19 20">CBS 809.83</strain>
    </source>
</reference>
<keyword evidence="14" id="KW-0175">Coiled coil</keyword>
<dbReference type="CDD" id="cd00082">
    <property type="entry name" value="HisKA"/>
    <property type="match status" value="1"/>
</dbReference>
<dbReference type="PROSITE" id="PS50109">
    <property type="entry name" value="HIS_KIN"/>
    <property type="match status" value="1"/>
</dbReference>
<dbReference type="Gene3D" id="3.30.565.10">
    <property type="entry name" value="Histidine kinase-like ATPase, C-terminal domain"/>
    <property type="match status" value="1"/>
</dbReference>
<dbReference type="GO" id="GO:0000155">
    <property type="term" value="F:phosphorelay sensor kinase activity"/>
    <property type="evidence" value="ECO:0007669"/>
    <property type="project" value="InterPro"/>
</dbReference>
<gene>
    <name evidence="19" type="ORF">PhCBS80983_g03038</name>
</gene>
<dbReference type="EC" id="2.7.13.3" evidence="3"/>
<dbReference type="SMART" id="SM00304">
    <property type="entry name" value="HAMP"/>
    <property type="match status" value="1"/>
</dbReference>
<keyword evidence="9" id="KW-0067">ATP-binding</keyword>